<dbReference type="GO" id="GO:0012505">
    <property type="term" value="C:endomembrane system"/>
    <property type="evidence" value="ECO:0007669"/>
    <property type="project" value="TreeGrafter"/>
</dbReference>
<dbReference type="SMART" id="SM00744">
    <property type="entry name" value="RINGv"/>
    <property type="match status" value="1"/>
</dbReference>
<dbReference type="Proteomes" id="UP000239156">
    <property type="component" value="Unassembled WGS sequence"/>
</dbReference>
<dbReference type="AlphaFoldDB" id="A0A2S4UVH6"/>
<proteinExistence type="predicted"/>
<dbReference type="SMART" id="SM00184">
    <property type="entry name" value="RING"/>
    <property type="match status" value="1"/>
</dbReference>
<dbReference type="PANTHER" id="PTHR22763">
    <property type="entry name" value="RING ZINC FINGER PROTEIN"/>
    <property type="match status" value="1"/>
</dbReference>
<dbReference type="GO" id="GO:0008270">
    <property type="term" value="F:zinc ion binding"/>
    <property type="evidence" value="ECO:0007669"/>
    <property type="project" value="UniProtKB-KW"/>
</dbReference>
<dbReference type="Pfam" id="PF13639">
    <property type="entry name" value="zf-RING_2"/>
    <property type="match status" value="1"/>
</dbReference>
<dbReference type="VEuPathDB" id="FungiDB:PSHT_07168"/>
<dbReference type="PROSITE" id="PS50089">
    <property type="entry name" value="ZF_RING_2"/>
    <property type="match status" value="1"/>
</dbReference>
<dbReference type="InterPro" id="IPR050731">
    <property type="entry name" value="HRD1_E3_ubiq-ligases"/>
</dbReference>
<keyword evidence="2" id="KW-1185">Reference proteome</keyword>
<dbReference type="SUPFAM" id="SSF57850">
    <property type="entry name" value="RING/U-box"/>
    <property type="match status" value="1"/>
</dbReference>
<dbReference type="GO" id="GO:0043161">
    <property type="term" value="P:proteasome-mediated ubiquitin-dependent protein catabolic process"/>
    <property type="evidence" value="ECO:0007669"/>
    <property type="project" value="TreeGrafter"/>
</dbReference>
<evidence type="ECO:0000313" key="1">
    <source>
        <dbReference type="EMBL" id="POW01221.1"/>
    </source>
</evidence>
<name>A0A2S4UVH6_9BASI</name>
<reference evidence="1" key="1">
    <citation type="submission" date="2017-12" db="EMBL/GenBank/DDBJ databases">
        <title>Gene loss provides genomic basis for host adaptation in cereal stripe rust fungi.</title>
        <authorList>
            <person name="Xia C."/>
        </authorList>
    </citation>
    <scope>NUCLEOTIDE SEQUENCE [LARGE SCALE GENOMIC DNA]</scope>
    <source>
        <strain evidence="1">93-210</strain>
    </source>
</reference>
<dbReference type="GO" id="GO:0061630">
    <property type="term" value="F:ubiquitin protein ligase activity"/>
    <property type="evidence" value="ECO:0007669"/>
    <property type="project" value="TreeGrafter"/>
</dbReference>
<comment type="caution">
    <text evidence="1">The sequence shown here is derived from an EMBL/GenBank/DDBJ whole genome shotgun (WGS) entry which is preliminary data.</text>
</comment>
<dbReference type="InterPro" id="IPR011016">
    <property type="entry name" value="Znf_RING-CH"/>
</dbReference>
<sequence length="425" mass="47443">MSISAAILTQVFGLLVLRAIAPPPLPEHLPSHGEIPRGIAEQLGPPLERVGSGPLEGGTTAAEGRLANRRDSTRLSGRIHGATSVQTARATDVQLAPDGHQSQWRDLEAGISELSTEPVPQNRFVRLYLSSLRCMPSLSWRMPRLSWRMPRLSWRSDPRLSDPHMREMLLDEMRTMYASVRAARLPVSSQWESIPTQVGTMDNLTLLLQIQTMNEEVKELLTRSGAYGEWLKFIQSNLERNLKEGDPIPHTTTLQYMPRPLDYEPETPGANAFETVTLDQAIGMLEATSTTVPESGAMDVDGIIKEQNKNREKTEGDSRKDQSTSQQSIHHDAEGSTRPTSSLQDISEVLLGDPLHADCAICLQEFSEPKKNSENAWVFENIVKVDNCVHYFHRNCLGMWINIKKENSCPTCRTQVSPLILVPEP</sequence>
<dbReference type="VEuPathDB" id="FungiDB:PSTT_12623"/>
<dbReference type="OrthoDB" id="2507820at2759"/>
<gene>
    <name evidence="1" type="ORF">PSTT_12623</name>
</gene>
<protein>
    <submittedName>
        <fullName evidence="1">Uncharacterized protein</fullName>
    </submittedName>
</protein>
<dbReference type="InterPro" id="IPR001841">
    <property type="entry name" value="Znf_RING"/>
</dbReference>
<organism evidence="1 2">
    <name type="scientific">Puccinia striiformis</name>
    <dbReference type="NCBI Taxonomy" id="27350"/>
    <lineage>
        <taxon>Eukaryota</taxon>
        <taxon>Fungi</taxon>
        <taxon>Dikarya</taxon>
        <taxon>Basidiomycota</taxon>
        <taxon>Pucciniomycotina</taxon>
        <taxon>Pucciniomycetes</taxon>
        <taxon>Pucciniales</taxon>
        <taxon>Pucciniaceae</taxon>
        <taxon>Puccinia</taxon>
    </lineage>
</organism>
<dbReference type="Gene3D" id="3.30.40.10">
    <property type="entry name" value="Zinc/RING finger domain, C3HC4 (zinc finger)"/>
    <property type="match status" value="1"/>
</dbReference>
<evidence type="ECO:0000313" key="2">
    <source>
        <dbReference type="Proteomes" id="UP000239156"/>
    </source>
</evidence>
<dbReference type="EMBL" id="PKSL01000163">
    <property type="protein sequence ID" value="POW01221.1"/>
    <property type="molecule type" value="Genomic_DNA"/>
</dbReference>
<dbReference type="InterPro" id="IPR013083">
    <property type="entry name" value="Znf_RING/FYVE/PHD"/>
</dbReference>
<accession>A0A2S4UVH6</accession>